<dbReference type="GeneID" id="56662656"/>
<accession>A0AAQ0JN37</accession>
<reference evidence="1 2" key="1">
    <citation type="submission" date="2018-06" db="EMBL/GenBank/DDBJ databases">
        <title>Towards the identification of Burkholderia cepacia strain which caused fatal septicemia.</title>
        <authorList>
            <person name="Bui L.A.T."/>
            <person name="Zakharova I.B."/>
            <person name="Shpak I.M."/>
            <person name="Teteryatnikova N."/>
            <person name="Ustinov D.V."/>
            <person name="Kuzyutina Y.A."/>
            <person name="Nguyen H.N."/>
            <person name="Antonov A.S."/>
            <person name="Avdyusheva E.F."/>
            <person name="Victorov D.V."/>
        </authorList>
    </citation>
    <scope>NUCLEOTIDE SEQUENCE [LARGE SCALE GENOMIC DNA]</scope>
    <source>
        <strain evidence="1 2">PT02</strain>
    </source>
</reference>
<comment type="caution">
    <text evidence="1">The sequence shown here is derived from an EMBL/GenBank/DDBJ whole genome shotgun (WGS) entry which is preliminary data.</text>
</comment>
<dbReference type="Proteomes" id="UP000248899">
    <property type="component" value="Unassembled WGS sequence"/>
</dbReference>
<sequence>MTDFADAFKRGQDAAESAAQARAEVDAVFDTVKNELLAASEGRIELERRLFDKPRQRTLGDMFLAAAAIRVGESRETELWISARNPKAADTEWVKLAKWERPHEGYPCVLSYNNRDVRCHDRESLSEAIAELVASSWGGERLRSLLGRPLKPEQEGADAG</sequence>
<dbReference type="AlphaFoldDB" id="A0AAQ0JN37"/>
<dbReference type="RefSeq" id="WP_111938834.1">
    <property type="nucleotide sequence ID" value="NZ_CP045235.1"/>
</dbReference>
<proteinExistence type="predicted"/>
<organism evidence="1 2">
    <name type="scientific">Burkholderia cepacia</name>
    <name type="common">Pseudomonas cepacia</name>
    <dbReference type="NCBI Taxonomy" id="292"/>
    <lineage>
        <taxon>Bacteria</taxon>
        <taxon>Pseudomonadati</taxon>
        <taxon>Pseudomonadota</taxon>
        <taxon>Betaproteobacteria</taxon>
        <taxon>Burkholderiales</taxon>
        <taxon>Burkholderiaceae</taxon>
        <taxon>Burkholderia</taxon>
        <taxon>Burkholderia cepacia complex</taxon>
    </lineage>
</organism>
<protein>
    <submittedName>
        <fullName evidence="1">Uncharacterized protein</fullName>
    </submittedName>
</protein>
<evidence type="ECO:0000313" key="2">
    <source>
        <dbReference type="Proteomes" id="UP000248899"/>
    </source>
</evidence>
<dbReference type="EMBL" id="QLUZ01000002">
    <property type="protein sequence ID" value="RAQ15150.1"/>
    <property type="molecule type" value="Genomic_DNA"/>
</dbReference>
<gene>
    <name evidence="1" type="ORF">DPR02_03825</name>
</gene>
<name>A0AAQ0JN37_BURCE</name>
<evidence type="ECO:0000313" key="1">
    <source>
        <dbReference type="EMBL" id="RAQ15150.1"/>
    </source>
</evidence>